<evidence type="ECO:0000313" key="3">
    <source>
        <dbReference type="EMBL" id="AEH88349.1"/>
    </source>
</evidence>
<feature type="transmembrane region" description="Helical" evidence="2">
    <location>
        <begin position="151"/>
        <end position="172"/>
    </location>
</feature>
<accession>F7Y3F6</accession>
<name>F7Y3F6_MESOW</name>
<feature type="transmembrane region" description="Helical" evidence="2">
    <location>
        <begin position="79"/>
        <end position="100"/>
    </location>
</feature>
<sequence>MMVEQRSPAEERNSQPAETRSSDPRLAFIYAEAVRGLEHQQGVVESLNARAGNLIFATAFVNSLLGGRALANGLGLWDWLALALLFLIGLLTVIMVWPYYNYTFRFDPEQLLQEFVDRDPPETIDGMYRALALRIKADMASNWRIIQRLRVTLQLALFLLLLDILAWLFAIMQV</sequence>
<protein>
    <submittedName>
        <fullName evidence="3">Uncharacterized protein</fullName>
    </submittedName>
</protein>
<organism evidence="3 4">
    <name type="scientific">Mesorhizobium opportunistum (strain LMG 24607 / HAMBI 3007 / WSM2075)</name>
    <dbReference type="NCBI Taxonomy" id="536019"/>
    <lineage>
        <taxon>Bacteria</taxon>
        <taxon>Pseudomonadati</taxon>
        <taxon>Pseudomonadota</taxon>
        <taxon>Alphaproteobacteria</taxon>
        <taxon>Hyphomicrobiales</taxon>
        <taxon>Phyllobacteriaceae</taxon>
        <taxon>Mesorhizobium</taxon>
    </lineage>
</organism>
<gene>
    <name evidence="3" type="ordered locus">Mesop_3911</name>
</gene>
<keyword evidence="2" id="KW-0812">Transmembrane</keyword>
<dbReference type="EMBL" id="CP002279">
    <property type="protein sequence ID" value="AEH88349.1"/>
    <property type="molecule type" value="Genomic_DNA"/>
</dbReference>
<evidence type="ECO:0000256" key="1">
    <source>
        <dbReference type="SAM" id="MobiDB-lite"/>
    </source>
</evidence>
<dbReference type="AlphaFoldDB" id="F7Y3F6"/>
<evidence type="ECO:0000313" key="4">
    <source>
        <dbReference type="Proteomes" id="UP000001623"/>
    </source>
</evidence>
<dbReference type="RefSeq" id="WP_013895031.1">
    <property type="nucleotide sequence ID" value="NC_015675.1"/>
</dbReference>
<reference evidence="3 4" key="1">
    <citation type="submission" date="2010-10" db="EMBL/GenBank/DDBJ databases">
        <title>Complete sequence of Mesorhizobium opportunistum WSM2075.</title>
        <authorList>
            <consortium name="US DOE Joint Genome Institute"/>
            <person name="Lucas S."/>
            <person name="Copeland A."/>
            <person name="Lapidus A."/>
            <person name="Cheng J.-F."/>
            <person name="Bruce D."/>
            <person name="Goodwin L."/>
            <person name="Pitluck S."/>
            <person name="Chertkov O."/>
            <person name="Misra M."/>
            <person name="Detter J.C."/>
            <person name="Han C."/>
            <person name="Tapia R."/>
            <person name="Land M."/>
            <person name="Hauser L."/>
            <person name="Kyrpides N."/>
            <person name="Ovchinnikova G."/>
            <person name="Mavrommatis K.M."/>
            <person name="Tiwari R.P."/>
            <person name="Howieson J.G."/>
            <person name="O'Hara G.W."/>
            <person name="Nandasena K.G."/>
            <person name="Woyke T."/>
        </authorList>
    </citation>
    <scope>NUCLEOTIDE SEQUENCE [LARGE SCALE GENOMIC DNA]</scope>
    <source>
        <strain evidence="4">LMG 24607 / HAMBI 3007 / WSM2075</strain>
    </source>
</reference>
<dbReference type="HOGENOM" id="CLU_1545819_0_0_5"/>
<keyword evidence="2" id="KW-0472">Membrane</keyword>
<dbReference type="KEGG" id="mop:Mesop_3911"/>
<evidence type="ECO:0000256" key="2">
    <source>
        <dbReference type="SAM" id="Phobius"/>
    </source>
</evidence>
<proteinExistence type="predicted"/>
<keyword evidence="2" id="KW-1133">Transmembrane helix</keyword>
<dbReference type="Proteomes" id="UP000001623">
    <property type="component" value="Chromosome"/>
</dbReference>
<feature type="region of interest" description="Disordered" evidence="1">
    <location>
        <begin position="1"/>
        <end position="22"/>
    </location>
</feature>